<evidence type="ECO:0008006" key="3">
    <source>
        <dbReference type="Google" id="ProtNLM"/>
    </source>
</evidence>
<dbReference type="Proteomes" id="UP000580861">
    <property type="component" value="Unassembled WGS sequence"/>
</dbReference>
<protein>
    <recommendedName>
        <fullName evidence="3">XRE family transcriptional regulator</fullName>
    </recommendedName>
</protein>
<gene>
    <name evidence="1" type="ORF">HDA45_002609</name>
</gene>
<dbReference type="AlphaFoldDB" id="A0A841B1P1"/>
<dbReference type="GO" id="GO:0003677">
    <property type="term" value="F:DNA binding"/>
    <property type="evidence" value="ECO:0007669"/>
    <property type="project" value="InterPro"/>
</dbReference>
<evidence type="ECO:0000313" key="2">
    <source>
        <dbReference type="Proteomes" id="UP000580861"/>
    </source>
</evidence>
<dbReference type="EMBL" id="JACHMX010000001">
    <property type="protein sequence ID" value="MBB5852522.1"/>
    <property type="molecule type" value="Genomic_DNA"/>
</dbReference>
<evidence type="ECO:0000313" key="1">
    <source>
        <dbReference type="EMBL" id="MBB5852522.1"/>
    </source>
</evidence>
<comment type="caution">
    <text evidence="1">The sequence shown here is derived from an EMBL/GenBank/DDBJ whole genome shotgun (WGS) entry which is preliminary data.</text>
</comment>
<dbReference type="CDD" id="cd00093">
    <property type="entry name" value="HTH_XRE"/>
    <property type="match status" value="1"/>
</dbReference>
<dbReference type="RefSeq" id="WP_184895016.1">
    <property type="nucleotide sequence ID" value="NZ_JACHMX010000001.1"/>
</dbReference>
<dbReference type="SUPFAM" id="SSF47413">
    <property type="entry name" value="lambda repressor-like DNA-binding domains"/>
    <property type="match status" value="1"/>
</dbReference>
<sequence length="249" mass="28068">MANDRLRTAMLAANINIETLAARVGKDVKTAERWISKERTPHRVTRHAITRVLGVREMDLWPHVAGDARPAPTESELVHMYPSRSAMTGAVWESLLTAVEREMDVLVFSGAFLVEQYNLVPLIQKKAEQGVRFRLLVGDETTPAVIQRAKDEGTPGGLEGRIQLMRRYLSDVWNVDGVEVRTHGTILYNSIYRFDDNLLVNGHAHGALAGQSPVMHYRQINGGSIWQHYMRSFEQVWTVGVPETKAKKD</sequence>
<reference evidence="1 2" key="1">
    <citation type="submission" date="2020-08" db="EMBL/GenBank/DDBJ databases">
        <title>Sequencing the genomes of 1000 actinobacteria strains.</title>
        <authorList>
            <person name="Klenk H.-P."/>
        </authorList>
    </citation>
    <scope>NUCLEOTIDE SEQUENCE [LARGE SCALE GENOMIC DNA]</scope>
    <source>
        <strain evidence="1 2">DSM 45272</strain>
    </source>
</reference>
<dbReference type="InterPro" id="IPR010982">
    <property type="entry name" value="Lambda_DNA-bd_dom_sf"/>
</dbReference>
<keyword evidence="2" id="KW-1185">Reference proteome</keyword>
<name>A0A841B1P1_9PSEU</name>
<organism evidence="1 2">
    <name type="scientific">Amycolatopsis umgeniensis</name>
    <dbReference type="NCBI Taxonomy" id="336628"/>
    <lineage>
        <taxon>Bacteria</taxon>
        <taxon>Bacillati</taxon>
        <taxon>Actinomycetota</taxon>
        <taxon>Actinomycetes</taxon>
        <taxon>Pseudonocardiales</taxon>
        <taxon>Pseudonocardiaceae</taxon>
        <taxon>Amycolatopsis</taxon>
    </lineage>
</organism>
<dbReference type="InterPro" id="IPR001387">
    <property type="entry name" value="Cro/C1-type_HTH"/>
</dbReference>
<accession>A0A841B1P1</accession>
<proteinExistence type="predicted"/>